<gene>
    <name evidence="2" type="primary">MCYN0407</name>
    <name evidence="2" type="ordered locus">MCYN_0407</name>
</gene>
<proteinExistence type="predicted"/>
<evidence type="ECO:0000256" key="1">
    <source>
        <dbReference type="SAM" id="Phobius"/>
    </source>
</evidence>
<accession>L0RUN5</accession>
<dbReference type="EMBL" id="HF559394">
    <property type="protein sequence ID" value="CCP24139.1"/>
    <property type="molecule type" value="Genomic_DNA"/>
</dbReference>
<reference evidence="3" key="1">
    <citation type="journal article" date="2013" name="Genome Announc.">
        <title>Complete genome sequence of Mycoplasma cynos strain C142.</title>
        <authorList>
            <person name="Walker C.A."/>
            <person name="Mannering S.A."/>
            <person name="Shields S."/>
            <person name="Blake D.P."/>
            <person name="Brownlie J."/>
        </authorList>
    </citation>
    <scope>NUCLEOTIDE SEQUENCE [LARGE SCALE GENOMIC DNA]</scope>
    <source>
        <strain evidence="3">C142</strain>
    </source>
</reference>
<dbReference type="STRING" id="1246955.MCYN_0407"/>
<keyword evidence="3" id="KW-1185">Reference proteome</keyword>
<evidence type="ECO:0000313" key="2">
    <source>
        <dbReference type="EMBL" id="CCP24139.1"/>
    </source>
</evidence>
<protein>
    <submittedName>
        <fullName evidence="2">Uncharacterized protein</fullName>
    </submittedName>
</protein>
<feature type="transmembrane region" description="Helical" evidence="1">
    <location>
        <begin position="12"/>
        <end position="32"/>
    </location>
</feature>
<keyword evidence="1" id="KW-1133">Transmembrane helix</keyword>
<sequence>MTRKMINEKPNLKVRILNYYFWLMLYILYIRIQVINKRISKREYFYFPSVKSCIKLSGSNEAPPTKNPSISFCWYNSAIFLGDTLPPYWTIKSSEVIEWMYSQISWAISGVATLPVPIAQIGS</sequence>
<keyword evidence="1" id="KW-0812">Transmembrane</keyword>
<name>L0RUN5_MYCC1</name>
<keyword evidence="1" id="KW-0472">Membrane</keyword>
<dbReference type="HOGENOM" id="CLU_2012723_0_0_14"/>
<dbReference type="AlphaFoldDB" id="L0RUN5"/>
<dbReference type="Proteomes" id="UP000010466">
    <property type="component" value="Chromosome"/>
</dbReference>
<dbReference type="KEGG" id="mcy:MCYN_0407"/>
<organism evidence="2 3">
    <name type="scientific">Mycoplasmopsis cynos (strain C142)</name>
    <name type="common">Mycoplasma cynos</name>
    <dbReference type="NCBI Taxonomy" id="1246955"/>
    <lineage>
        <taxon>Bacteria</taxon>
        <taxon>Bacillati</taxon>
        <taxon>Mycoplasmatota</taxon>
        <taxon>Mycoplasmoidales</taxon>
        <taxon>Metamycoplasmataceae</taxon>
        <taxon>Mycoplasmopsis</taxon>
    </lineage>
</organism>
<evidence type="ECO:0000313" key="3">
    <source>
        <dbReference type="Proteomes" id="UP000010466"/>
    </source>
</evidence>